<dbReference type="EMBL" id="JARGEQ010000047">
    <property type="protein sequence ID" value="MDF1585904.1"/>
    <property type="molecule type" value="Genomic_DNA"/>
</dbReference>
<name>A0AAP3V1B1_9PROT</name>
<dbReference type="SUPFAM" id="SSF53187">
    <property type="entry name" value="Zn-dependent exopeptidases"/>
    <property type="match status" value="1"/>
</dbReference>
<proteinExistence type="predicted"/>
<accession>A0AAP3V1B1</accession>
<gene>
    <name evidence="2" type="ORF">PZ740_05840</name>
</gene>
<reference evidence="2 3" key="1">
    <citation type="submission" date="2023-03" db="EMBL/GenBank/DDBJ databases">
        <title>YIM 152171 draft genome.</title>
        <authorList>
            <person name="Yang Z."/>
        </authorList>
    </citation>
    <scope>NUCLEOTIDE SEQUENCE [LARGE SCALE GENOMIC DNA]</scope>
    <source>
        <strain evidence="2 3">YIM 152171</strain>
    </source>
</reference>
<organism evidence="2 3">
    <name type="scientific">Marinimicrococcus flavescens</name>
    <dbReference type="NCBI Taxonomy" id="3031815"/>
    <lineage>
        <taxon>Bacteria</taxon>
        <taxon>Pseudomonadati</taxon>
        <taxon>Pseudomonadota</taxon>
        <taxon>Alphaproteobacteria</taxon>
        <taxon>Geminicoccales</taxon>
        <taxon>Geminicoccaceae</taxon>
        <taxon>Marinimicrococcus</taxon>
    </lineage>
</organism>
<protein>
    <submittedName>
        <fullName evidence="2">Uncharacterized protein</fullName>
    </submittedName>
</protein>
<sequence length="138" mass="15213">MKDEPLAPHLPQLWSKEAFEAEGFSVSINDPFVGNVCIGRHSDVEHNRNSIQIEMTKGLYMDEVNFEKLECFDEVQACFGEVLARISDYCREQTPWPGARVPSATAQPSQMEPLRPLVDGRRPGAAGGASAGQRPGQI</sequence>
<feature type="region of interest" description="Disordered" evidence="1">
    <location>
        <begin position="96"/>
        <end position="138"/>
    </location>
</feature>
<comment type="caution">
    <text evidence="2">The sequence shown here is derived from an EMBL/GenBank/DDBJ whole genome shotgun (WGS) entry which is preliminary data.</text>
</comment>
<dbReference type="AlphaFoldDB" id="A0AAP3V1B1"/>
<evidence type="ECO:0000256" key="1">
    <source>
        <dbReference type="SAM" id="MobiDB-lite"/>
    </source>
</evidence>
<keyword evidence="3" id="KW-1185">Reference proteome</keyword>
<dbReference type="Proteomes" id="UP001301140">
    <property type="component" value="Unassembled WGS sequence"/>
</dbReference>
<dbReference type="RefSeq" id="WP_327788324.1">
    <property type="nucleotide sequence ID" value="NZ_JARGEQ010000047.1"/>
</dbReference>
<evidence type="ECO:0000313" key="3">
    <source>
        <dbReference type="Proteomes" id="UP001301140"/>
    </source>
</evidence>
<dbReference type="Gene3D" id="3.40.630.40">
    <property type="entry name" value="Zn-dependent exopeptidases"/>
    <property type="match status" value="1"/>
</dbReference>
<evidence type="ECO:0000313" key="2">
    <source>
        <dbReference type="EMBL" id="MDF1585904.1"/>
    </source>
</evidence>